<evidence type="ECO:0000313" key="2">
    <source>
        <dbReference type="Proteomes" id="UP000828390"/>
    </source>
</evidence>
<gene>
    <name evidence="1" type="ORF">DPMN_052386</name>
</gene>
<accession>A0A9D4HPA0</accession>
<proteinExistence type="predicted"/>
<reference evidence="1" key="2">
    <citation type="submission" date="2020-11" db="EMBL/GenBank/DDBJ databases">
        <authorList>
            <person name="McCartney M.A."/>
            <person name="Auch B."/>
            <person name="Kono T."/>
            <person name="Mallez S."/>
            <person name="Becker A."/>
            <person name="Gohl D.M."/>
            <person name="Silverstein K.A.T."/>
            <person name="Koren S."/>
            <person name="Bechman K.B."/>
            <person name="Herman A."/>
            <person name="Abrahante J.E."/>
            <person name="Garbe J."/>
        </authorList>
    </citation>
    <scope>NUCLEOTIDE SEQUENCE</scope>
    <source>
        <strain evidence="1">Duluth1</strain>
        <tissue evidence="1">Whole animal</tissue>
    </source>
</reference>
<comment type="caution">
    <text evidence="1">The sequence shown here is derived from an EMBL/GenBank/DDBJ whole genome shotgun (WGS) entry which is preliminary data.</text>
</comment>
<organism evidence="1 2">
    <name type="scientific">Dreissena polymorpha</name>
    <name type="common">Zebra mussel</name>
    <name type="synonym">Mytilus polymorpha</name>
    <dbReference type="NCBI Taxonomy" id="45954"/>
    <lineage>
        <taxon>Eukaryota</taxon>
        <taxon>Metazoa</taxon>
        <taxon>Spiralia</taxon>
        <taxon>Lophotrochozoa</taxon>
        <taxon>Mollusca</taxon>
        <taxon>Bivalvia</taxon>
        <taxon>Autobranchia</taxon>
        <taxon>Heteroconchia</taxon>
        <taxon>Euheterodonta</taxon>
        <taxon>Imparidentia</taxon>
        <taxon>Neoheterodontei</taxon>
        <taxon>Myida</taxon>
        <taxon>Dreissenoidea</taxon>
        <taxon>Dreissenidae</taxon>
        <taxon>Dreissena</taxon>
    </lineage>
</organism>
<dbReference type="Proteomes" id="UP000828390">
    <property type="component" value="Unassembled WGS sequence"/>
</dbReference>
<dbReference type="EMBL" id="JAIWYP010000012">
    <property type="protein sequence ID" value="KAH3726519.1"/>
    <property type="molecule type" value="Genomic_DNA"/>
</dbReference>
<dbReference type="AlphaFoldDB" id="A0A9D4HPA0"/>
<sequence>MAKLACKAYLKAMTPLNVQSAFRKTEIHPLSSNAISAEKLITFEGFREASPVR</sequence>
<reference evidence="1" key="1">
    <citation type="journal article" date="2019" name="bioRxiv">
        <title>The Genome of the Zebra Mussel, Dreissena polymorpha: A Resource for Invasive Species Research.</title>
        <authorList>
            <person name="McCartney M.A."/>
            <person name="Auch B."/>
            <person name="Kono T."/>
            <person name="Mallez S."/>
            <person name="Zhang Y."/>
            <person name="Obille A."/>
            <person name="Becker A."/>
            <person name="Abrahante J.E."/>
            <person name="Garbe J."/>
            <person name="Badalamenti J.P."/>
            <person name="Herman A."/>
            <person name="Mangelson H."/>
            <person name="Liachko I."/>
            <person name="Sullivan S."/>
            <person name="Sone E.D."/>
            <person name="Koren S."/>
            <person name="Silverstein K.A.T."/>
            <person name="Beckman K.B."/>
            <person name="Gohl D.M."/>
        </authorList>
    </citation>
    <scope>NUCLEOTIDE SEQUENCE</scope>
    <source>
        <strain evidence="1">Duluth1</strain>
        <tissue evidence="1">Whole animal</tissue>
    </source>
</reference>
<protein>
    <submittedName>
        <fullName evidence="1">Uncharacterized protein</fullName>
    </submittedName>
</protein>
<keyword evidence="2" id="KW-1185">Reference proteome</keyword>
<name>A0A9D4HPA0_DREPO</name>
<evidence type="ECO:0000313" key="1">
    <source>
        <dbReference type="EMBL" id="KAH3726519.1"/>
    </source>
</evidence>